<dbReference type="EMBL" id="CABFNB010000068">
    <property type="protein sequence ID" value="VTZ60482.1"/>
    <property type="molecule type" value="Genomic_DNA"/>
</dbReference>
<dbReference type="AlphaFoldDB" id="A0A508WSM4"/>
<name>A0A508WSM4_9HYPH</name>
<gene>
    <name evidence="2" type="ORF">EMEDMD4_160063</name>
</gene>
<evidence type="ECO:0000313" key="2">
    <source>
        <dbReference type="EMBL" id="VTZ60482.1"/>
    </source>
</evidence>
<accession>A0A508WSM4</accession>
<reference evidence="2" key="1">
    <citation type="submission" date="2019-06" db="EMBL/GenBank/DDBJ databases">
        <authorList>
            <person name="Le Quere A."/>
            <person name="Colella S."/>
        </authorList>
    </citation>
    <scope>NUCLEOTIDE SEQUENCE</scope>
    <source>
        <strain evidence="2">EmedicaeMD41</strain>
    </source>
</reference>
<dbReference type="Proteomes" id="UP000507954">
    <property type="component" value="Unassembled WGS sequence"/>
</dbReference>
<feature type="region of interest" description="Disordered" evidence="1">
    <location>
        <begin position="128"/>
        <end position="147"/>
    </location>
</feature>
<protein>
    <submittedName>
        <fullName evidence="2">Uncharacterized protein</fullName>
    </submittedName>
</protein>
<organism evidence="2">
    <name type="scientific">Sinorhizobium medicae</name>
    <dbReference type="NCBI Taxonomy" id="110321"/>
    <lineage>
        <taxon>Bacteria</taxon>
        <taxon>Pseudomonadati</taxon>
        <taxon>Pseudomonadota</taxon>
        <taxon>Alphaproteobacteria</taxon>
        <taxon>Hyphomicrobiales</taxon>
        <taxon>Rhizobiaceae</taxon>
        <taxon>Sinorhizobium/Ensifer group</taxon>
        <taxon>Sinorhizobium</taxon>
    </lineage>
</organism>
<proteinExistence type="predicted"/>
<sequence length="147" mass="16334">MPAIALMLIDRLGLIVPGIGPFEQGVYLGVADRPVALVGNEILFRYIGDVLAFFVFCEQMIEGLVLFGPDLLRNRIPPFIGVRIFRVDVEDDAAEREHPMANHLSDLKFGVSLFHDATHPFRQLSGLSHMEHQEGSAPRQRASIGID</sequence>
<evidence type="ECO:0000256" key="1">
    <source>
        <dbReference type="SAM" id="MobiDB-lite"/>
    </source>
</evidence>